<organism evidence="1">
    <name type="scientific">uncultured marine virus</name>
    <dbReference type="NCBI Taxonomy" id="186617"/>
    <lineage>
        <taxon>Viruses</taxon>
        <taxon>environmental samples</taxon>
    </lineage>
</organism>
<sequence>MISSSLFSYASGVTSPFTTSFTPLTICCSNFSALSPQMAHCTQRVSARCP</sequence>
<evidence type="ECO:0000313" key="1">
    <source>
        <dbReference type="EMBL" id="AKH47656.1"/>
    </source>
</evidence>
<protein>
    <submittedName>
        <fullName evidence="1">Uncharacterized protein</fullName>
    </submittedName>
</protein>
<proteinExistence type="predicted"/>
<name>A0A0F7L995_9VIRU</name>
<reference evidence="1" key="1">
    <citation type="journal article" date="2015" name="Front. Microbiol.">
        <title>Combining genomic sequencing methods to explore viral diversity and reveal potential virus-host interactions.</title>
        <authorList>
            <person name="Chow C.E."/>
            <person name="Winget D.M."/>
            <person name="White R.A.III."/>
            <person name="Hallam S.J."/>
            <person name="Suttle C.A."/>
        </authorList>
    </citation>
    <scope>NUCLEOTIDE SEQUENCE</scope>
    <source>
        <strain evidence="1">Oxic1_1</strain>
    </source>
</reference>
<dbReference type="EMBL" id="KR029596">
    <property type="protein sequence ID" value="AKH47656.1"/>
    <property type="molecule type" value="Genomic_DNA"/>
</dbReference>
<reference evidence="1" key="2">
    <citation type="submission" date="2015-03" db="EMBL/GenBank/DDBJ databases">
        <authorList>
            <person name="Chow C.-E.T."/>
            <person name="Winget D.M."/>
            <person name="White R.A.III."/>
            <person name="Hallam S.J."/>
            <person name="Suttle C.A."/>
        </authorList>
    </citation>
    <scope>NUCLEOTIDE SEQUENCE</scope>
    <source>
        <strain evidence="1">Oxic1_1</strain>
    </source>
</reference>
<accession>A0A0F7L995</accession>